<dbReference type="InterPro" id="IPR023796">
    <property type="entry name" value="Serpin_dom"/>
</dbReference>
<evidence type="ECO:0000256" key="1">
    <source>
        <dbReference type="ARBA" id="ARBA00009500"/>
    </source>
</evidence>
<sequence>MGHGKDKLSSGAVRACPLQGDRGATHRFPLIWIPLIVILQAEAATASSTDRRHKFVSFNTYFSFRLYKKVVSYQVRKNVFFYPVSISTTPVMLALGAKPETQSFVSRGLGFNLSELEEREIHRGFCQFIHRFNLPREKIMKTGNVLFLEESLKVLPKFLEAVEMPYQVETISTNFLNATAAIQQINDYVKNKTYGEINNAITSLSTYTVMILVNYIYFKGFESHTTPPLHIKFNKPFLLFIIDKSKGTILLMGKIVNPTKK</sequence>
<name>A0AA97KRQ3_EUBMA</name>
<dbReference type="InterPro" id="IPR036186">
    <property type="entry name" value="Serpin_sf"/>
</dbReference>
<dbReference type="GeneID" id="129325029"/>
<evidence type="ECO:0000256" key="6">
    <source>
        <dbReference type="RuleBase" id="RU000411"/>
    </source>
</evidence>
<evidence type="ECO:0000313" key="8">
    <source>
        <dbReference type="Proteomes" id="UP001190640"/>
    </source>
</evidence>
<keyword evidence="3" id="KW-0732">Signal</keyword>
<dbReference type="SMART" id="SM00093">
    <property type="entry name" value="SERPIN"/>
    <property type="match status" value="1"/>
</dbReference>
<dbReference type="RefSeq" id="XP_054828499.1">
    <property type="nucleotide sequence ID" value="XM_054972524.1"/>
</dbReference>
<evidence type="ECO:0000259" key="7">
    <source>
        <dbReference type="SMART" id="SM00093"/>
    </source>
</evidence>
<dbReference type="AlphaFoldDB" id="A0AA97KRQ3"/>
<keyword evidence="8" id="KW-1185">Reference proteome</keyword>
<dbReference type="Gene3D" id="2.10.310.10">
    <property type="entry name" value="Serpins superfamily"/>
    <property type="match status" value="1"/>
</dbReference>
<keyword evidence="5" id="KW-0325">Glycoprotein</keyword>
<dbReference type="FunFam" id="3.30.497.10:FF:000001">
    <property type="entry name" value="Serine protease inhibitor"/>
    <property type="match status" value="1"/>
</dbReference>
<evidence type="ECO:0000256" key="5">
    <source>
        <dbReference type="ARBA" id="ARBA00023180"/>
    </source>
</evidence>
<evidence type="ECO:0000256" key="4">
    <source>
        <dbReference type="ARBA" id="ARBA00022900"/>
    </source>
</evidence>
<proteinExistence type="inferred from homology"/>
<dbReference type="Pfam" id="PF00079">
    <property type="entry name" value="Serpin"/>
    <property type="match status" value="2"/>
</dbReference>
<keyword evidence="4" id="KW-0722">Serine protease inhibitor</keyword>
<dbReference type="GO" id="GO:0004867">
    <property type="term" value="F:serine-type endopeptidase inhibitor activity"/>
    <property type="evidence" value="ECO:0007669"/>
    <property type="project" value="UniProtKB-KW"/>
</dbReference>
<dbReference type="InterPro" id="IPR023795">
    <property type="entry name" value="Serpin_CS"/>
</dbReference>
<dbReference type="KEGG" id="emc:129325029"/>
<dbReference type="Gene3D" id="3.30.497.10">
    <property type="entry name" value="Antithrombin, subunit I, domain 2"/>
    <property type="match status" value="1"/>
</dbReference>
<evidence type="ECO:0000313" key="9">
    <source>
        <dbReference type="RefSeq" id="XP_054828499.1"/>
    </source>
</evidence>
<dbReference type="FunFam" id="2.10.310.10:FF:000001">
    <property type="entry name" value="Serpin family A member 1"/>
    <property type="match status" value="1"/>
</dbReference>
<dbReference type="PROSITE" id="PS00284">
    <property type="entry name" value="SERPIN"/>
    <property type="match status" value="1"/>
</dbReference>
<evidence type="ECO:0000256" key="3">
    <source>
        <dbReference type="ARBA" id="ARBA00022729"/>
    </source>
</evidence>
<dbReference type="GO" id="GO:0005615">
    <property type="term" value="C:extracellular space"/>
    <property type="evidence" value="ECO:0007669"/>
    <property type="project" value="InterPro"/>
</dbReference>
<accession>A0AA97KRQ3</accession>
<dbReference type="PANTHER" id="PTHR11461">
    <property type="entry name" value="SERINE PROTEASE INHIBITOR, SERPIN"/>
    <property type="match status" value="1"/>
</dbReference>
<organism evidence="8 9">
    <name type="scientific">Eublepharis macularius</name>
    <name type="common">Leopard gecko</name>
    <name type="synonym">Cyrtodactylus macularius</name>
    <dbReference type="NCBI Taxonomy" id="481883"/>
    <lineage>
        <taxon>Eukaryota</taxon>
        <taxon>Metazoa</taxon>
        <taxon>Chordata</taxon>
        <taxon>Craniata</taxon>
        <taxon>Vertebrata</taxon>
        <taxon>Euteleostomi</taxon>
        <taxon>Lepidosauria</taxon>
        <taxon>Squamata</taxon>
        <taxon>Bifurcata</taxon>
        <taxon>Gekkota</taxon>
        <taxon>Eublepharidae</taxon>
        <taxon>Eublepharinae</taxon>
        <taxon>Eublepharis</taxon>
    </lineage>
</organism>
<reference evidence="9" key="1">
    <citation type="submission" date="2025-08" db="UniProtKB">
        <authorList>
            <consortium name="RefSeq"/>
        </authorList>
    </citation>
    <scope>IDENTIFICATION</scope>
    <source>
        <tissue evidence="9">Blood</tissue>
    </source>
</reference>
<evidence type="ECO:0000256" key="2">
    <source>
        <dbReference type="ARBA" id="ARBA00022690"/>
    </source>
</evidence>
<dbReference type="SUPFAM" id="SSF56574">
    <property type="entry name" value="Serpins"/>
    <property type="match status" value="1"/>
</dbReference>
<protein>
    <submittedName>
        <fullName evidence="9">Serpin A3-5-like</fullName>
    </submittedName>
</protein>
<gene>
    <name evidence="9" type="primary">LOC129325029</name>
</gene>
<feature type="domain" description="Serpin" evidence="7">
    <location>
        <begin position="64"/>
        <end position="258"/>
    </location>
</feature>
<keyword evidence="2" id="KW-0646">Protease inhibitor</keyword>
<comment type="similarity">
    <text evidence="1 6">Belongs to the serpin family.</text>
</comment>
<dbReference type="Proteomes" id="UP001190640">
    <property type="component" value="Chromosome 2"/>
</dbReference>
<dbReference type="InterPro" id="IPR042178">
    <property type="entry name" value="Serpin_sf_1"/>
</dbReference>
<dbReference type="InterPro" id="IPR000215">
    <property type="entry name" value="Serpin_fam"/>
</dbReference>
<dbReference type="PANTHER" id="PTHR11461:SF165">
    <property type="entry name" value="ALPHA-1-ANTITRYPSIN"/>
    <property type="match status" value="1"/>
</dbReference>